<dbReference type="InterPro" id="IPR000679">
    <property type="entry name" value="Znf_GATA"/>
</dbReference>
<dbReference type="Gene3D" id="3.30.450.20">
    <property type="entry name" value="PAS domain"/>
    <property type="match status" value="2"/>
</dbReference>
<evidence type="ECO:0000256" key="3">
    <source>
        <dbReference type="ARBA" id="ARBA00022991"/>
    </source>
</evidence>
<dbReference type="OrthoDB" id="447251at2759"/>
<dbReference type="PANTHER" id="PTHR47429">
    <property type="entry name" value="PROTEIN TWIN LOV 1"/>
    <property type="match status" value="1"/>
</dbReference>
<dbReference type="PROSITE" id="PS50114">
    <property type="entry name" value="GATA_ZN_FINGER_2"/>
    <property type="match status" value="1"/>
</dbReference>
<name>A0A9P8ZYE6_9PEZI</name>
<evidence type="ECO:0000256" key="4">
    <source>
        <dbReference type="PROSITE-ProRule" id="PRU00094"/>
    </source>
</evidence>
<feature type="region of interest" description="Disordered" evidence="5">
    <location>
        <begin position="312"/>
        <end position="342"/>
    </location>
</feature>
<dbReference type="GO" id="GO:0008270">
    <property type="term" value="F:zinc ion binding"/>
    <property type="evidence" value="ECO:0007669"/>
    <property type="project" value="UniProtKB-KW"/>
</dbReference>
<dbReference type="Proteomes" id="UP000758603">
    <property type="component" value="Unassembled WGS sequence"/>
</dbReference>
<dbReference type="GO" id="GO:0005634">
    <property type="term" value="C:nucleus"/>
    <property type="evidence" value="ECO:0007669"/>
    <property type="project" value="TreeGrafter"/>
</dbReference>
<dbReference type="SMART" id="SM00091">
    <property type="entry name" value="PAS"/>
    <property type="match status" value="2"/>
</dbReference>
<keyword evidence="3" id="KW-0157">Chromophore</keyword>
<organism evidence="8 9">
    <name type="scientific">Truncatella angustata</name>
    <dbReference type="NCBI Taxonomy" id="152316"/>
    <lineage>
        <taxon>Eukaryota</taxon>
        <taxon>Fungi</taxon>
        <taxon>Dikarya</taxon>
        <taxon>Ascomycota</taxon>
        <taxon>Pezizomycotina</taxon>
        <taxon>Sordariomycetes</taxon>
        <taxon>Xylariomycetidae</taxon>
        <taxon>Amphisphaeriales</taxon>
        <taxon>Sporocadaceae</taxon>
        <taxon>Truncatella</taxon>
    </lineage>
</organism>
<dbReference type="EMBL" id="JAGPXC010000004">
    <property type="protein sequence ID" value="KAH6653946.1"/>
    <property type="molecule type" value="Genomic_DNA"/>
</dbReference>
<dbReference type="PROSITE" id="PS50112">
    <property type="entry name" value="PAS"/>
    <property type="match status" value="1"/>
</dbReference>
<keyword evidence="2" id="KW-0288">FMN</keyword>
<feature type="domain" description="GATA-type" evidence="7">
    <location>
        <begin position="708"/>
        <end position="735"/>
    </location>
</feature>
<dbReference type="SUPFAM" id="SSF55785">
    <property type="entry name" value="PYP-like sensor domain (PAS domain)"/>
    <property type="match status" value="2"/>
</dbReference>
<dbReference type="PANTHER" id="PTHR47429:SF7">
    <property type="entry name" value="GATA-FACTOR"/>
    <property type="match status" value="1"/>
</dbReference>
<dbReference type="GO" id="GO:0006355">
    <property type="term" value="P:regulation of DNA-templated transcription"/>
    <property type="evidence" value="ECO:0007669"/>
    <property type="project" value="InterPro"/>
</dbReference>
<dbReference type="SMART" id="SM00401">
    <property type="entry name" value="ZnF_GATA"/>
    <property type="match status" value="1"/>
</dbReference>
<keyword evidence="1" id="KW-0285">Flavoprotein</keyword>
<dbReference type="Pfam" id="PF13426">
    <property type="entry name" value="PAS_9"/>
    <property type="match status" value="1"/>
</dbReference>
<protein>
    <submittedName>
        <fullName evidence="8">Uncharacterized protein</fullName>
    </submittedName>
</protein>
<evidence type="ECO:0000259" key="6">
    <source>
        <dbReference type="PROSITE" id="PS50112"/>
    </source>
</evidence>
<dbReference type="PROSITE" id="PS00028">
    <property type="entry name" value="ZINC_FINGER_C2H2_1"/>
    <property type="match status" value="1"/>
</dbReference>
<dbReference type="Pfam" id="PF08447">
    <property type="entry name" value="PAS_3"/>
    <property type="match status" value="1"/>
</dbReference>
<evidence type="ECO:0000259" key="7">
    <source>
        <dbReference type="PROSITE" id="PS50114"/>
    </source>
</evidence>
<feature type="compositionally biased region" description="Polar residues" evidence="5">
    <location>
        <begin position="318"/>
        <end position="333"/>
    </location>
</feature>
<evidence type="ECO:0000256" key="5">
    <source>
        <dbReference type="SAM" id="MobiDB-lite"/>
    </source>
</evidence>
<evidence type="ECO:0000313" key="9">
    <source>
        <dbReference type="Proteomes" id="UP000758603"/>
    </source>
</evidence>
<keyword evidence="4" id="KW-0863">Zinc-finger</keyword>
<keyword evidence="9" id="KW-1185">Reference proteome</keyword>
<dbReference type="NCBIfam" id="TIGR00229">
    <property type="entry name" value="sensory_box"/>
    <property type="match status" value="1"/>
</dbReference>
<dbReference type="GO" id="GO:0043565">
    <property type="term" value="F:sequence-specific DNA binding"/>
    <property type="evidence" value="ECO:0007669"/>
    <property type="project" value="InterPro"/>
</dbReference>
<dbReference type="SUPFAM" id="SSF57716">
    <property type="entry name" value="Glucocorticoid receptor-like (DNA-binding domain)"/>
    <property type="match status" value="1"/>
</dbReference>
<dbReference type="Pfam" id="PF00320">
    <property type="entry name" value="GATA"/>
    <property type="match status" value="1"/>
</dbReference>
<dbReference type="InterPro" id="IPR035965">
    <property type="entry name" value="PAS-like_dom_sf"/>
</dbReference>
<proteinExistence type="predicted"/>
<reference evidence="8" key="1">
    <citation type="journal article" date="2021" name="Nat. Commun.">
        <title>Genetic determinants of endophytism in the Arabidopsis root mycobiome.</title>
        <authorList>
            <person name="Mesny F."/>
            <person name="Miyauchi S."/>
            <person name="Thiergart T."/>
            <person name="Pickel B."/>
            <person name="Atanasova L."/>
            <person name="Karlsson M."/>
            <person name="Huettel B."/>
            <person name="Barry K.W."/>
            <person name="Haridas S."/>
            <person name="Chen C."/>
            <person name="Bauer D."/>
            <person name="Andreopoulos W."/>
            <person name="Pangilinan J."/>
            <person name="LaButti K."/>
            <person name="Riley R."/>
            <person name="Lipzen A."/>
            <person name="Clum A."/>
            <person name="Drula E."/>
            <person name="Henrissat B."/>
            <person name="Kohler A."/>
            <person name="Grigoriev I.V."/>
            <person name="Martin F.M."/>
            <person name="Hacquard S."/>
        </authorList>
    </citation>
    <scope>NUCLEOTIDE SEQUENCE</scope>
    <source>
        <strain evidence="8">MPI-SDFR-AT-0073</strain>
    </source>
</reference>
<evidence type="ECO:0000256" key="2">
    <source>
        <dbReference type="ARBA" id="ARBA00022643"/>
    </source>
</evidence>
<comment type="caution">
    <text evidence="8">The sequence shown here is derived from an EMBL/GenBank/DDBJ whole genome shotgun (WGS) entry which is preliminary data.</text>
</comment>
<keyword evidence="4" id="KW-0479">Metal-binding</keyword>
<dbReference type="PROSITE" id="PS00344">
    <property type="entry name" value="GATA_ZN_FINGER_1"/>
    <property type="match status" value="1"/>
</dbReference>
<gene>
    <name evidence="8" type="ORF">BKA67DRAFT_535293</name>
</gene>
<dbReference type="InterPro" id="IPR013087">
    <property type="entry name" value="Znf_C2H2_type"/>
</dbReference>
<dbReference type="Gene3D" id="3.30.50.10">
    <property type="entry name" value="Erythroid Transcription Factor GATA-1, subunit A"/>
    <property type="match status" value="1"/>
</dbReference>
<dbReference type="CDD" id="cd00202">
    <property type="entry name" value="ZnF_GATA"/>
    <property type="match status" value="1"/>
</dbReference>
<dbReference type="AlphaFoldDB" id="A0A9P8ZYE6"/>
<dbReference type="GeneID" id="70128886"/>
<evidence type="ECO:0000256" key="1">
    <source>
        <dbReference type="ARBA" id="ARBA00022630"/>
    </source>
</evidence>
<dbReference type="RefSeq" id="XP_045958216.1">
    <property type="nucleotide sequence ID" value="XM_046099994.1"/>
</dbReference>
<dbReference type="InterPro" id="IPR013088">
    <property type="entry name" value="Znf_NHR/GATA"/>
</dbReference>
<feature type="domain" description="PAS" evidence="6">
    <location>
        <begin position="186"/>
        <end position="208"/>
    </location>
</feature>
<accession>A0A9P8ZYE6</accession>
<keyword evidence="4" id="KW-0862">Zinc</keyword>
<dbReference type="InterPro" id="IPR013655">
    <property type="entry name" value="PAS_fold_3"/>
</dbReference>
<dbReference type="InterPro" id="IPR000014">
    <property type="entry name" value="PAS"/>
</dbReference>
<evidence type="ECO:0000313" key="8">
    <source>
        <dbReference type="EMBL" id="KAH6653946.1"/>
    </source>
</evidence>
<sequence>MGAPNFPVTFGPGYRPATHTPLLRISTPPVPTASRNDEAIVLSDQFMNHAGPLSLTSTESPAEVPLVRDEIRQEGIQDIQNIVTTIAGSELTYIQGLQELHPLLDWNVLNQDAARHIQEASASQATCDYWVQDTYADLSPSNPRPFEISQALHKLAIRYAPQVNIDMTNTSQSFVVTDMWQPDMPIIYASYGFETMTGYSREEVLGRNCRFLQSRKGDVKPGASREFVSSASVYELKEKIALGQEVQHVIMNFRKSGEPLKNLLSLVPIPWDTMETRFWFGFQTDLSQNETPLNLSLHSLDDGSLLRRRKFRVHPRESSTSTNHELPVTNGSDSRAVDTVSSATATSPVSAGQVDDIADVNPVHASDTFTALLASLGASDLREAVFETSAWNNLLLHNADELIQVLSLKGTVVYISPACQQLGYNSTLLLGSSIGSICHPSDELVVLRELKNASVDKEIDMIFRIRQHSGGYAWYHNYGSVWAEGGRKWAILVARRLDVFSLSKQVLGSVGGLGVRDIWMKLSTSGLVLSVFPNPLQAFGIPADKLVGTSFQDMMDNGDDIGMFKHLLNEVRTGEVIASAVAMRSARGHRLDVELTLHPGDREHLQSCRPYFMFAQCRFIKIASSKNNSTPSHVTPKWSIKRYTSSRCQDPDDNLLAKLEANQCGVWQYDMHQLVAENNSFKTELHNLEKLAKQRKRLRLSGDTFRGCANCHTRQTPEWRRGPSGQRDLCNSCGLRWAKSVRTHTHTHTHSPHPTALKYICEDKF</sequence>
<dbReference type="CDD" id="cd00130">
    <property type="entry name" value="PAS"/>
    <property type="match status" value="2"/>
</dbReference>